<evidence type="ECO:0000256" key="3">
    <source>
        <dbReference type="ARBA" id="ARBA00022691"/>
    </source>
</evidence>
<dbReference type="RefSeq" id="XP_015408848.1">
    <property type="nucleotide sequence ID" value="XM_015548656.1"/>
</dbReference>
<comment type="caution">
    <text evidence="5">The sequence shown here is derived from an EMBL/GenBank/DDBJ whole genome shotgun (WGS) entry which is preliminary data.</text>
</comment>
<dbReference type="PANTHER" id="PTHR43712:SF4">
    <property type="entry name" value="O-METHYLTRANSFERASE DOMAIN-CONTAINING PROTEIN"/>
    <property type="match status" value="1"/>
</dbReference>
<dbReference type="SUPFAM" id="SSF53335">
    <property type="entry name" value="S-adenosyl-L-methionine-dependent methyltransferases"/>
    <property type="match status" value="1"/>
</dbReference>
<dbReference type="PANTHER" id="PTHR43712">
    <property type="entry name" value="PUTATIVE (AFU_ORTHOLOGUE AFUA_4G14580)-RELATED"/>
    <property type="match status" value="1"/>
</dbReference>
<proteinExistence type="predicted"/>
<evidence type="ECO:0000256" key="2">
    <source>
        <dbReference type="ARBA" id="ARBA00022679"/>
    </source>
</evidence>
<dbReference type="Gene3D" id="3.40.50.150">
    <property type="entry name" value="Vaccinia Virus protein VP39"/>
    <property type="match status" value="1"/>
</dbReference>
<dbReference type="Proteomes" id="UP000037505">
    <property type="component" value="Unassembled WGS sequence"/>
</dbReference>
<dbReference type="GO" id="GO:0044550">
    <property type="term" value="P:secondary metabolite biosynthetic process"/>
    <property type="evidence" value="ECO:0007669"/>
    <property type="project" value="UniProtKB-ARBA"/>
</dbReference>
<dbReference type="GO" id="GO:0032259">
    <property type="term" value="P:methylation"/>
    <property type="evidence" value="ECO:0007669"/>
    <property type="project" value="UniProtKB-KW"/>
</dbReference>
<name>A0A0L1J8D0_ASPN3</name>
<gene>
    <name evidence="5" type="ORF">ANOM_003399</name>
</gene>
<dbReference type="GO" id="GO:0008171">
    <property type="term" value="F:O-methyltransferase activity"/>
    <property type="evidence" value="ECO:0007669"/>
    <property type="project" value="InterPro"/>
</dbReference>
<protein>
    <recommendedName>
        <fullName evidence="4">O-methyltransferase C-terminal domain-containing protein</fullName>
    </recommendedName>
</protein>
<sequence length="389" mass="44135">MSSAAPSPSTVIHQLKKVVKNPELYRSHQQEITSLAYRVESELQTPFELFQGIVHTAMPLVAVRVCQQHRILHMMQENVEKGQLATSTASLAQDIGMNREGLETLLDFMAARHFVDRVSSNEFAPNRLTRLLLTPLFMDGVLLYHDFFTPSFTALNAFLSSPRQRPTAFQLAHNTSDGPYDMQHADPDISKAFQNYIQLEHSYLPSWLNVVDFQSEFAEDTSTDTVLFVDVGGGNGQQCVNLLTENPNLRGRVILQDTPSVIQNALPDSRVERMGYDYFTEQPVKGAKAYHFRQIFHNNDDDECIRILKALLPAMSSSSTLLINENVLPDEEPSTEYRASLSMTMMALFNTYERREGHWHRLLDKAGLTIKANRRFSRHGDSILMAVKK</sequence>
<keyword evidence="2" id="KW-0808">Transferase</keyword>
<dbReference type="PROSITE" id="PS51683">
    <property type="entry name" value="SAM_OMT_II"/>
    <property type="match status" value="1"/>
</dbReference>
<evidence type="ECO:0000313" key="5">
    <source>
        <dbReference type="EMBL" id="KNG87925.1"/>
    </source>
</evidence>
<dbReference type="GeneID" id="26805203"/>
<organism evidence="5 6">
    <name type="scientific">Aspergillus nomiae NRRL (strain ATCC 15546 / NRRL 13137 / CBS 260.88 / M93)</name>
    <dbReference type="NCBI Taxonomy" id="1509407"/>
    <lineage>
        <taxon>Eukaryota</taxon>
        <taxon>Fungi</taxon>
        <taxon>Dikarya</taxon>
        <taxon>Ascomycota</taxon>
        <taxon>Pezizomycotina</taxon>
        <taxon>Eurotiomycetes</taxon>
        <taxon>Eurotiomycetidae</taxon>
        <taxon>Eurotiales</taxon>
        <taxon>Aspergillaceae</taxon>
        <taxon>Aspergillus</taxon>
        <taxon>Aspergillus subgen. Circumdati</taxon>
    </lineage>
</organism>
<evidence type="ECO:0000313" key="6">
    <source>
        <dbReference type="Proteomes" id="UP000037505"/>
    </source>
</evidence>
<dbReference type="AlphaFoldDB" id="A0A0L1J8D0"/>
<dbReference type="InterPro" id="IPR029063">
    <property type="entry name" value="SAM-dependent_MTases_sf"/>
</dbReference>
<keyword evidence="1" id="KW-0489">Methyltransferase</keyword>
<dbReference type="InterPro" id="IPR036388">
    <property type="entry name" value="WH-like_DNA-bd_sf"/>
</dbReference>
<dbReference type="InterPro" id="IPR016461">
    <property type="entry name" value="COMT-like"/>
</dbReference>
<dbReference type="Gene3D" id="1.10.10.10">
    <property type="entry name" value="Winged helix-like DNA-binding domain superfamily/Winged helix DNA-binding domain"/>
    <property type="match status" value="1"/>
</dbReference>
<reference evidence="5 6" key="1">
    <citation type="submission" date="2014-06" db="EMBL/GenBank/DDBJ databases">
        <title>The Genome of the Aflatoxigenic Filamentous Fungus Aspergillus nomius.</title>
        <authorList>
            <person name="Moore M.G."/>
            <person name="Shannon B.M."/>
            <person name="Brian M.M."/>
        </authorList>
    </citation>
    <scope>NUCLEOTIDE SEQUENCE [LARGE SCALE GENOMIC DNA]</scope>
    <source>
        <strain evidence="5 6">NRRL 13137</strain>
    </source>
</reference>
<evidence type="ECO:0000256" key="1">
    <source>
        <dbReference type="ARBA" id="ARBA00022603"/>
    </source>
</evidence>
<dbReference type="OrthoDB" id="2410195at2759"/>
<dbReference type="STRING" id="1509407.A0A0L1J8D0"/>
<keyword evidence="6" id="KW-1185">Reference proteome</keyword>
<keyword evidence="3" id="KW-0949">S-adenosyl-L-methionine</keyword>
<dbReference type="EMBL" id="JNOM01000066">
    <property type="protein sequence ID" value="KNG87925.1"/>
    <property type="molecule type" value="Genomic_DNA"/>
</dbReference>
<dbReference type="InterPro" id="IPR001077">
    <property type="entry name" value="COMT_C"/>
</dbReference>
<dbReference type="Pfam" id="PF00891">
    <property type="entry name" value="Methyltransf_2"/>
    <property type="match status" value="1"/>
</dbReference>
<feature type="domain" description="O-methyltransferase C-terminal" evidence="4">
    <location>
        <begin position="168"/>
        <end position="368"/>
    </location>
</feature>
<evidence type="ECO:0000259" key="4">
    <source>
        <dbReference type="Pfam" id="PF00891"/>
    </source>
</evidence>
<accession>A0A0L1J8D0</accession>